<name>A0A2H3JKZ9_WOLCO</name>
<dbReference type="EMBL" id="KB467920">
    <property type="protein sequence ID" value="PCH37324.1"/>
    <property type="molecule type" value="Genomic_DNA"/>
</dbReference>
<evidence type="ECO:0000313" key="1">
    <source>
        <dbReference type="EMBL" id="PCH37324.1"/>
    </source>
</evidence>
<sequence>GELAMISNYIHGSDYLKAVIHGDIKDEDICLMFSIDGMQIYAFKLSDCWMFIWVLLDYAPDICYKKTHIMPGGFTPGPRNPKNVDSFLLPSLSHVAIFMGQSEKLKICTEQCGLYESKLYIVFGAADGPGMTYLNGTIGSPFSDSR</sequence>
<dbReference type="Proteomes" id="UP000218811">
    <property type="component" value="Unassembled WGS sequence"/>
</dbReference>
<accession>A0A2H3JKZ9</accession>
<gene>
    <name evidence="1" type="ORF">WOLCODRAFT_83841</name>
</gene>
<dbReference type="OMA" id="CTNELRM"/>
<dbReference type="OrthoDB" id="2669721at2759"/>
<dbReference type="STRING" id="742152.A0A2H3JKZ9"/>
<organism evidence="1 2">
    <name type="scientific">Wolfiporia cocos (strain MD-104)</name>
    <name type="common">Brown rot fungus</name>
    <dbReference type="NCBI Taxonomy" id="742152"/>
    <lineage>
        <taxon>Eukaryota</taxon>
        <taxon>Fungi</taxon>
        <taxon>Dikarya</taxon>
        <taxon>Basidiomycota</taxon>
        <taxon>Agaricomycotina</taxon>
        <taxon>Agaricomycetes</taxon>
        <taxon>Polyporales</taxon>
        <taxon>Phaeolaceae</taxon>
        <taxon>Wolfiporia</taxon>
    </lineage>
</organism>
<feature type="non-terminal residue" evidence="1">
    <location>
        <position position="1"/>
    </location>
</feature>
<evidence type="ECO:0000313" key="2">
    <source>
        <dbReference type="Proteomes" id="UP000218811"/>
    </source>
</evidence>
<dbReference type="AlphaFoldDB" id="A0A2H3JKZ9"/>
<proteinExistence type="predicted"/>
<protein>
    <submittedName>
        <fullName evidence="1">Uncharacterized protein</fullName>
    </submittedName>
</protein>
<keyword evidence="2" id="KW-1185">Reference proteome</keyword>
<reference evidence="1 2" key="1">
    <citation type="journal article" date="2012" name="Science">
        <title>The Paleozoic origin of enzymatic lignin decomposition reconstructed from 31 fungal genomes.</title>
        <authorList>
            <person name="Floudas D."/>
            <person name="Binder M."/>
            <person name="Riley R."/>
            <person name="Barry K."/>
            <person name="Blanchette R.A."/>
            <person name="Henrissat B."/>
            <person name="Martinez A.T."/>
            <person name="Otillar R."/>
            <person name="Spatafora J.W."/>
            <person name="Yadav J.S."/>
            <person name="Aerts A."/>
            <person name="Benoit I."/>
            <person name="Boyd A."/>
            <person name="Carlson A."/>
            <person name="Copeland A."/>
            <person name="Coutinho P.M."/>
            <person name="de Vries R.P."/>
            <person name="Ferreira P."/>
            <person name="Findley K."/>
            <person name="Foster B."/>
            <person name="Gaskell J."/>
            <person name="Glotzer D."/>
            <person name="Gorecki P."/>
            <person name="Heitman J."/>
            <person name="Hesse C."/>
            <person name="Hori C."/>
            <person name="Igarashi K."/>
            <person name="Jurgens J.A."/>
            <person name="Kallen N."/>
            <person name="Kersten P."/>
            <person name="Kohler A."/>
            <person name="Kuees U."/>
            <person name="Kumar T.K.A."/>
            <person name="Kuo A."/>
            <person name="LaButti K."/>
            <person name="Larrondo L.F."/>
            <person name="Lindquist E."/>
            <person name="Ling A."/>
            <person name="Lombard V."/>
            <person name="Lucas S."/>
            <person name="Lundell T."/>
            <person name="Martin R."/>
            <person name="McLaughlin D.J."/>
            <person name="Morgenstern I."/>
            <person name="Morin E."/>
            <person name="Murat C."/>
            <person name="Nagy L.G."/>
            <person name="Nolan M."/>
            <person name="Ohm R.A."/>
            <person name="Patyshakuliyeva A."/>
            <person name="Rokas A."/>
            <person name="Ruiz-Duenas F.J."/>
            <person name="Sabat G."/>
            <person name="Salamov A."/>
            <person name="Samejima M."/>
            <person name="Schmutz J."/>
            <person name="Slot J.C."/>
            <person name="St John F."/>
            <person name="Stenlid J."/>
            <person name="Sun H."/>
            <person name="Sun S."/>
            <person name="Syed K."/>
            <person name="Tsang A."/>
            <person name="Wiebenga A."/>
            <person name="Young D."/>
            <person name="Pisabarro A."/>
            <person name="Eastwood D.C."/>
            <person name="Martin F."/>
            <person name="Cullen D."/>
            <person name="Grigoriev I.V."/>
            <person name="Hibbett D.S."/>
        </authorList>
    </citation>
    <scope>NUCLEOTIDE SEQUENCE [LARGE SCALE GENOMIC DNA]</scope>
    <source>
        <strain evidence="1 2">MD-104</strain>
    </source>
</reference>